<dbReference type="GO" id="GO:0016651">
    <property type="term" value="F:oxidoreductase activity, acting on NAD(P)H"/>
    <property type="evidence" value="ECO:0007669"/>
    <property type="project" value="InterPro"/>
</dbReference>
<organism evidence="6 7">
    <name type="scientific">Rhamnella rubrinervis</name>
    <dbReference type="NCBI Taxonomy" id="2594499"/>
    <lineage>
        <taxon>Eukaryota</taxon>
        <taxon>Viridiplantae</taxon>
        <taxon>Streptophyta</taxon>
        <taxon>Embryophyta</taxon>
        <taxon>Tracheophyta</taxon>
        <taxon>Spermatophyta</taxon>
        <taxon>Magnoliopsida</taxon>
        <taxon>eudicotyledons</taxon>
        <taxon>Gunneridae</taxon>
        <taxon>Pentapetalae</taxon>
        <taxon>rosids</taxon>
        <taxon>fabids</taxon>
        <taxon>Rosales</taxon>
        <taxon>Rhamnaceae</taxon>
        <taxon>rhamnoid group</taxon>
        <taxon>Rhamneae</taxon>
        <taxon>Rhamnella</taxon>
    </lineage>
</organism>
<proteinExistence type="inferred from homology"/>
<keyword evidence="4" id="KW-0812">Transmembrane</keyword>
<evidence type="ECO:0000256" key="4">
    <source>
        <dbReference type="SAM" id="Phobius"/>
    </source>
</evidence>
<accession>A0A8K0DYQ9</accession>
<dbReference type="GO" id="GO:0005739">
    <property type="term" value="C:mitochondrion"/>
    <property type="evidence" value="ECO:0007669"/>
    <property type="project" value="GOC"/>
</dbReference>
<keyword evidence="7" id="KW-1185">Reference proteome</keyword>
<feature type="transmembrane region" description="Helical" evidence="4">
    <location>
        <begin position="139"/>
        <end position="160"/>
    </location>
</feature>
<dbReference type="InterPro" id="IPR029014">
    <property type="entry name" value="NiFe-Hase_large"/>
</dbReference>
<dbReference type="GO" id="GO:0051287">
    <property type="term" value="F:NAD binding"/>
    <property type="evidence" value="ECO:0007669"/>
    <property type="project" value="InterPro"/>
</dbReference>
<evidence type="ECO:0000259" key="5">
    <source>
        <dbReference type="Pfam" id="PF00346"/>
    </source>
</evidence>
<dbReference type="Gene3D" id="1.10.645.10">
    <property type="entry name" value="Cytochrome-c3 Hydrogenase, chain B"/>
    <property type="match status" value="1"/>
</dbReference>
<sequence>MDFEVGQHVILNCSKWKLMPEVCCDLRRAAPYDVHDQLDPDVPVGTRGDRYDRYCIRIEELRQSVWIIMQCPNEMPSGMIKANDRVGVERKNEPQAPEAPVIVPDMVPVGFSIFYSILLILVVNGALKFVPLVVDIVELWLGTIAIYELGFSPIVAFGFGASSLLIDLEHYELNKAVCTVLLVFALHLICWGGFLCLILRAITIPNLFESFMLISRQGRCWGIGVVLFVKGCRIKLHRATLAHILGVLGEGPSVEFSNDVVLSYCQYKLIDALTQLHYSLTRNDCTGDMLIPQHLLVYLYSFNVL</sequence>
<evidence type="ECO:0000313" key="7">
    <source>
        <dbReference type="Proteomes" id="UP000796880"/>
    </source>
</evidence>
<feature type="domain" description="NADH-quinone oxidoreductase subunit D" evidence="5">
    <location>
        <begin position="23"/>
        <end position="86"/>
    </location>
</feature>
<dbReference type="SUPFAM" id="SSF56762">
    <property type="entry name" value="HydB/Nqo4-like"/>
    <property type="match status" value="1"/>
</dbReference>
<evidence type="ECO:0000256" key="1">
    <source>
        <dbReference type="ARBA" id="ARBA00005769"/>
    </source>
</evidence>
<dbReference type="OrthoDB" id="1845069at2759"/>
<dbReference type="Proteomes" id="UP000796880">
    <property type="component" value="Unassembled WGS sequence"/>
</dbReference>
<evidence type="ECO:0000256" key="3">
    <source>
        <dbReference type="ARBA" id="ARBA00023027"/>
    </source>
</evidence>
<dbReference type="PANTHER" id="PTHR11993">
    <property type="entry name" value="NADH-UBIQUINONE OXIDOREDUCTASE 49 KDA SUBUNIT"/>
    <property type="match status" value="1"/>
</dbReference>
<feature type="transmembrane region" description="Helical" evidence="4">
    <location>
        <begin position="106"/>
        <end position="127"/>
    </location>
</feature>
<gene>
    <name evidence="6" type="ORF">FNV43_RR19411</name>
</gene>
<dbReference type="GO" id="GO:0048038">
    <property type="term" value="F:quinone binding"/>
    <property type="evidence" value="ECO:0007669"/>
    <property type="project" value="InterPro"/>
</dbReference>
<dbReference type="PANTHER" id="PTHR11993:SF10">
    <property type="entry name" value="NADH DEHYDROGENASE [UBIQUINONE] IRON-SULFUR PROTEIN 2, MITOCHONDRIAL"/>
    <property type="match status" value="1"/>
</dbReference>
<dbReference type="GO" id="GO:0006120">
    <property type="term" value="P:mitochondrial electron transport, NADH to ubiquinone"/>
    <property type="evidence" value="ECO:0007669"/>
    <property type="project" value="TreeGrafter"/>
</dbReference>
<evidence type="ECO:0000256" key="2">
    <source>
        <dbReference type="ARBA" id="ARBA00022967"/>
    </source>
</evidence>
<dbReference type="Pfam" id="PF00346">
    <property type="entry name" value="Complex1_49kDa"/>
    <property type="match status" value="1"/>
</dbReference>
<comment type="similarity">
    <text evidence="1">Belongs to the complex I 49 kDa subunit family.</text>
</comment>
<dbReference type="AlphaFoldDB" id="A0A8K0DYQ9"/>
<dbReference type="InterPro" id="IPR001135">
    <property type="entry name" value="NADH_Q_OxRdtase_suD"/>
</dbReference>
<dbReference type="InterPro" id="IPR022885">
    <property type="entry name" value="NDH1_su_D/H"/>
</dbReference>
<keyword evidence="3" id="KW-0520">NAD</keyword>
<reference evidence="6" key="1">
    <citation type="submission" date="2020-03" db="EMBL/GenBank/DDBJ databases">
        <title>A high-quality chromosome-level genome assembly of a woody plant with both climbing and erect habits, Rhamnella rubrinervis.</title>
        <authorList>
            <person name="Lu Z."/>
            <person name="Yang Y."/>
            <person name="Zhu X."/>
            <person name="Sun Y."/>
        </authorList>
    </citation>
    <scope>NUCLEOTIDE SEQUENCE</scope>
    <source>
        <strain evidence="6">BYM</strain>
        <tissue evidence="6">Leaf</tissue>
    </source>
</reference>
<dbReference type="EMBL" id="VOIH02000009">
    <property type="protein sequence ID" value="KAF3436664.1"/>
    <property type="molecule type" value="Genomic_DNA"/>
</dbReference>
<comment type="caution">
    <text evidence="6">The sequence shown here is derived from an EMBL/GenBank/DDBJ whole genome shotgun (WGS) entry which is preliminary data.</text>
</comment>
<keyword evidence="4" id="KW-1133">Transmembrane helix</keyword>
<feature type="transmembrane region" description="Helical" evidence="4">
    <location>
        <begin position="180"/>
        <end position="202"/>
    </location>
</feature>
<evidence type="ECO:0000313" key="6">
    <source>
        <dbReference type="EMBL" id="KAF3436664.1"/>
    </source>
</evidence>
<keyword evidence="4" id="KW-0472">Membrane</keyword>
<keyword evidence="2" id="KW-1278">Translocase</keyword>
<protein>
    <recommendedName>
        <fullName evidence="5">NADH-quinone oxidoreductase subunit D domain-containing protein</fullName>
    </recommendedName>
</protein>
<name>A0A8K0DYQ9_9ROSA</name>